<comment type="caution">
    <text evidence="1">The sequence shown here is derived from an EMBL/GenBank/DDBJ whole genome shotgun (WGS) entry which is preliminary data.</text>
</comment>
<gene>
    <name evidence="1" type="ORF">DN412_33250</name>
</gene>
<proteinExistence type="predicted"/>
<dbReference type="EMBL" id="QKWJ01000072">
    <property type="protein sequence ID" value="RDK06086.1"/>
    <property type="molecule type" value="Genomic_DNA"/>
</dbReference>
<keyword evidence="2" id="KW-1185">Reference proteome</keyword>
<sequence length="78" mass="8390">MIDAAALVDDLNEALYPLQRAAGIDAGDVAGVFFSGNDKNESTWATASPAVREQWLQEYLDLERWTAGADDEDDDAGA</sequence>
<reference evidence="2" key="1">
    <citation type="submission" date="2018-06" db="EMBL/GenBank/DDBJ databases">
        <authorList>
            <person name="Feng T."/>
            <person name="Jeon C.O."/>
        </authorList>
    </citation>
    <scope>NUCLEOTIDE SEQUENCE [LARGE SCALE GENOMIC DNA]</scope>
    <source>
        <strain evidence="2">S23</strain>
    </source>
</reference>
<evidence type="ECO:0000313" key="2">
    <source>
        <dbReference type="Proteomes" id="UP000255165"/>
    </source>
</evidence>
<accession>A0A370NKJ0</accession>
<protein>
    <submittedName>
        <fullName evidence="1">Uncharacterized protein</fullName>
    </submittedName>
</protein>
<organism evidence="1 2">
    <name type="scientific">Cupriavidus lacunae</name>
    <dbReference type="NCBI Taxonomy" id="2666307"/>
    <lineage>
        <taxon>Bacteria</taxon>
        <taxon>Pseudomonadati</taxon>
        <taxon>Pseudomonadota</taxon>
        <taxon>Betaproteobacteria</taxon>
        <taxon>Burkholderiales</taxon>
        <taxon>Burkholderiaceae</taxon>
        <taxon>Cupriavidus</taxon>
    </lineage>
</organism>
<dbReference type="Proteomes" id="UP000255165">
    <property type="component" value="Unassembled WGS sequence"/>
</dbReference>
<evidence type="ECO:0000313" key="1">
    <source>
        <dbReference type="EMBL" id="RDK06086.1"/>
    </source>
</evidence>
<name>A0A370NKJ0_9BURK</name>
<dbReference type="AlphaFoldDB" id="A0A370NKJ0"/>